<gene>
    <name evidence="2" type="ordered locus">Hbal_0167</name>
</gene>
<dbReference type="InterPro" id="IPR051531">
    <property type="entry name" value="N-acetyltransferase"/>
</dbReference>
<dbReference type="PROSITE" id="PS51186">
    <property type="entry name" value="GNAT"/>
    <property type="match status" value="1"/>
</dbReference>
<accession>C6XL40</accession>
<dbReference type="SUPFAM" id="SSF55729">
    <property type="entry name" value="Acyl-CoA N-acyltransferases (Nat)"/>
    <property type="match status" value="1"/>
</dbReference>
<dbReference type="InterPro" id="IPR016181">
    <property type="entry name" value="Acyl_CoA_acyltransferase"/>
</dbReference>
<dbReference type="Pfam" id="PF13302">
    <property type="entry name" value="Acetyltransf_3"/>
    <property type="match status" value="1"/>
</dbReference>
<reference evidence="3" key="1">
    <citation type="journal article" date="2011" name="J. Bacteriol.">
        <title>Genome sequences of eight morphologically diverse alphaproteobacteria.</title>
        <authorList>
            <consortium name="US DOE Joint Genome Institute"/>
            <person name="Brown P.J."/>
            <person name="Kysela D.T."/>
            <person name="Buechlein A."/>
            <person name="Hemmerich C."/>
            <person name="Brun Y.V."/>
        </authorList>
    </citation>
    <scope>NUCLEOTIDE SEQUENCE [LARGE SCALE GENOMIC DNA]</scope>
    <source>
        <strain evidence="3">ATCC 49814 / DSM 5838 / IFAM 1418</strain>
    </source>
</reference>
<evidence type="ECO:0000259" key="1">
    <source>
        <dbReference type="PROSITE" id="PS51186"/>
    </source>
</evidence>
<dbReference type="STRING" id="582402.Hbal_0167"/>
<dbReference type="PANTHER" id="PTHR43792">
    <property type="entry name" value="GNAT FAMILY, PUTATIVE (AFU_ORTHOLOGUE AFUA_3G00765)-RELATED-RELATED"/>
    <property type="match status" value="1"/>
</dbReference>
<evidence type="ECO:0000313" key="3">
    <source>
        <dbReference type="Proteomes" id="UP000002745"/>
    </source>
</evidence>
<keyword evidence="2" id="KW-0808">Transferase</keyword>
<dbReference type="HOGENOM" id="CLU_013985_3_4_5"/>
<protein>
    <submittedName>
        <fullName evidence="2">GCN5-related N-acetyltransferase</fullName>
    </submittedName>
</protein>
<name>C6XL40_HIRBI</name>
<dbReference type="KEGG" id="hba:Hbal_0167"/>
<dbReference type="Gene3D" id="3.40.630.30">
    <property type="match status" value="1"/>
</dbReference>
<dbReference type="RefSeq" id="WP_012778027.1">
    <property type="nucleotide sequence ID" value="NC_012982.1"/>
</dbReference>
<evidence type="ECO:0000313" key="2">
    <source>
        <dbReference type="EMBL" id="ACT57869.1"/>
    </source>
</evidence>
<keyword evidence="3" id="KW-1185">Reference proteome</keyword>
<dbReference type="InterPro" id="IPR000182">
    <property type="entry name" value="GNAT_dom"/>
</dbReference>
<sequence length="202" mass="22155">MKKSQEQSSFVATLPVMETERLILREWSLKDAPEVDTHFSDEDVVKMTGSKPFPYLPNTAYGSIATRHGRYLRGMCYDFAIVDPTTKAIIGGCGVFKRTPDAPFELGYWIGKAYWGKGIASEAAKCVMDWAKQALNPDMIVAGHFADNPASGRILDKLGFGRVGGIDETIPMYSLARGTTAPGYTYIWPAQKAAITPLSALH</sequence>
<dbReference type="AlphaFoldDB" id="C6XL40"/>
<proteinExistence type="predicted"/>
<dbReference type="GO" id="GO:0016747">
    <property type="term" value="F:acyltransferase activity, transferring groups other than amino-acyl groups"/>
    <property type="evidence" value="ECO:0007669"/>
    <property type="project" value="InterPro"/>
</dbReference>
<dbReference type="EMBL" id="CP001678">
    <property type="protein sequence ID" value="ACT57869.1"/>
    <property type="molecule type" value="Genomic_DNA"/>
</dbReference>
<feature type="domain" description="N-acetyltransferase" evidence="1">
    <location>
        <begin position="22"/>
        <end position="191"/>
    </location>
</feature>
<dbReference type="eggNOG" id="COG1670">
    <property type="taxonomic scope" value="Bacteria"/>
</dbReference>
<organism evidence="2 3">
    <name type="scientific">Hirschia baltica (strain ATCC 49814 / DSM 5838 / IFAM 1418)</name>
    <dbReference type="NCBI Taxonomy" id="582402"/>
    <lineage>
        <taxon>Bacteria</taxon>
        <taxon>Pseudomonadati</taxon>
        <taxon>Pseudomonadota</taxon>
        <taxon>Alphaproteobacteria</taxon>
        <taxon>Hyphomonadales</taxon>
        <taxon>Hyphomonadaceae</taxon>
        <taxon>Hirschia</taxon>
    </lineage>
</organism>
<dbReference type="OrthoDB" id="9804153at2"/>
<dbReference type="Proteomes" id="UP000002745">
    <property type="component" value="Chromosome"/>
</dbReference>